<gene>
    <name evidence="3" type="ORF">Taro_039005</name>
</gene>
<dbReference type="InterPro" id="IPR037176">
    <property type="entry name" value="Osmotin/thaumatin-like_sf"/>
</dbReference>
<evidence type="ECO:0000256" key="2">
    <source>
        <dbReference type="SAM" id="SignalP"/>
    </source>
</evidence>
<keyword evidence="4" id="KW-1185">Reference proteome</keyword>
<name>A0A843W542_COLES</name>
<dbReference type="SMART" id="SM00205">
    <property type="entry name" value="THN"/>
    <property type="match status" value="1"/>
</dbReference>
<dbReference type="SUPFAM" id="SSF49870">
    <property type="entry name" value="Osmotin, thaumatin-like protein"/>
    <property type="match status" value="1"/>
</dbReference>
<dbReference type="SMR" id="A0A843W542"/>
<keyword evidence="2" id="KW-0732">Signal</keyword>
<accession>A0A843W542</accession>
<keyword evidence="1" id="KW-0812">Transmembrane</keyword>
<organism evidence="3 4">
    <name type="scientific">Colocasia esculenta</name>
    <name type="common">Wild taro</name>
    <name type="synonym">Arum esculentum</name>
    <dbReference type="NCBI Taxonomy" id="4460"/>
    <lineage>
        <taxon>Eukaryota</taxon>
        <taxon>Viridiplantae</taxon>
        <taxon>Streptophyta</taxon>
        <taxon>Embryophyta</taxon>
        <taxon>Tracheophyta</taxon>
        <taxon>Spermatophyta</taxon>
        <taxon>Magnoliopsida</taxon>
        <taxon>Liliopsida</taxon>
        <taxon>Araceae</taxon>
        <taxon>Aroideae</taxon>
        <taxon>Colocasieae</taxon>
        <taxon>Colocasia</taxon>
    </lineage>
</organism>
<dbReference type="PANTHER" id="PTHR31048">
    <property type="entry name" value="OS03G0233200 PROTEIN"/>
    <property type="match status" value="1"/>
</dbReference>
<comment type="caution">
    <text evidence="3">The sequence shown here is derived from an EMBL/GenBank/DDBJ whole genome shotgun (WGS) entry which is preliminary data.</text>
</comment>
<dbReference type="InterPro" id="IPR001938">
    <property type="entry name" value="Thaumatin"/>
</dbReference>
<dbReference type="PROSITE" id="PS51367">
    <property type="entry name" value="THAUMATIN_2"/>
    <property type="match status" value="1"/>
</dbReference>
<feature type="signal peptide" evidence="2">
    <location>
        <begin position="1"/>
        <end position="29"/>
    </location>
</feature>
<feature type="chain" id="PRO_5032336289" description="Thaumatin-like protein 1" evidence="2">
    <location>
        <begin position="30"/>
        <end position="338"/>
    </location>
</feature>
<evidence type="ECO:0000313" key="4">
    <source>
        <dbReference type="Proteomes" id="UP000652761"/>
    </source>
</evidence>
<dbReference type="AlphaFoldDB" id="A0A843W542"/>
<protein>
    <recommendedName>
        <fullName evidence="5">Thaumatin-like protein 1</fullName>
    </recommendedName>
</protein>
<evidence type="ECO:0000313" key="3">
    <source>
        <dbReference type="EMBL" id="MQM06183.1"/>
    </source>
</evidence>
<dbReference type="CDD" id="cd09218">
    <property type="entry name" value="TLP-PA"/>
    <property type="match status" value="1"/>
</dbReference>
<dbReference type="Pfam" id="PF00314">
    <property type="entry name" value="Thaumatin"/>
    <property type="match status" value="1"/>
</dbReference>
<dbReference type="PRINTS" id="PR00347">
    <property type="entry name" value="THAUMATIN"/>
</dbReference>
<feature type="transmembrane region" description="Helical" evidence="1">
    <location>
        <begin position="315"/>
        <end position="337"/>
    </location>
</feature>
<evidence type="ECO:0000256" key="1">
    <source>
        <dbReference type="SAM" id="Phobius"/>
    </source>
</evidence>
<dbReference type="Gene3D" id="2.60.110.10">
    <property type="entry name" value="Thaumatin"/>
    <property type="match status" value="1"/>
</dbReference>
<dbReference type="EMBL" id="NMUH01003560">
    <property type="protein sequence ID" value="MQM06183.1"/>
    <property type="molecule type" value="Genomic_DNA"/>
</dbReference>
<reference evidence="3" key="1">
    <citation type="submission" date="2017-07" db="EMBL/GenBank/DDBJ databases">
        <title>Taro Niue Genome Assembly and Annotation.</title>
        <authorList>
            <person name="Atibalentja N."/>
            <person name="Keating K."/>
            <person name="Fields C.J."/>
        </authorList>
    </citation>
    <scope>NUCLEOTIDE SEQUENCE</scope>
    <source>
        <strain evidence="3">Niue_2</strain>
        <tissue evidence="3">Leaf</tissue>
    </source>
</reference>
<dbReference type="FunFam" id="2.60.110.10:FF:000001">
    <property type="entry name" value="THAUMATIN-LIKE PROTEIN 1"/>
    <property type="match status" value="1"/>
</dbReference>
<sequence length="338" mass="34749">MNHLFISSPPTTMAGTRAFLLFFLLLLSADPFSDRGGVVHCTIFTFVNRCDYTVWPGVLSNSGSPPLGTTGFELPPGSSLPFQAPTGWSGRFWGRTHCSFDASGRGSCATGECGSGQVACEGAGAAPPATLAEFTLAGASGMDFYDVSLVDGYNLPVVVEAIGGAGGCSPTGCAVDLEARCPAELRSGDSEGCRSACEAFGSPEYCCSGNFANPSTCQPSVYSEMFKSACPRAYSYAYDDATSTFTCSGADYFITFCPSSSDSQKSIQDPAASTATITQPRTMGAGDVMLQNDAWLASLATGSAAPAWDGALIDLSAAVLVVGAAACVLILSSFTLAI</sequence>
<dbReference type="OrthoDB" id="430315at2759"/>
<proteinExistence type="predicted"/>
<keyword evidence="1" id="KW-1133">Transmembrane helix</keyword>
<keyword evidence="1" id="KW-0472">Membrane</keyword>
<dbReference type="Proteomes" id="UP000652761">
    <property type="component" value="Unassembled WGS sequence"/>
</dbReference>
<evidence type="ECO:0008006" key="5">
    <source>
        <dbReference type="Google" id="ProtNLM"/>
    </source>
</evidence>